<dbReference type="OrthoDB" id="10065185at2759"/>
<evidence type="ECO:0000256" key="2">
    <source>
        <dbReference type="ARBA" id="ARBA00006265"/>
    </source>
</evidence>
<feature type="region of interest" description="Disordered" evidence="6">
    <location>
        <begin position="348"/>
        <end position="413"/>
    </location>
</feature>
<dbReference type="SMART" id="SM00360">
    <property type="entry name" value="RRM"/>
    <property type="match status" value="1"/>
</dbReference>
<name>A0A0R3U2W4_MESCO</name>
<evidence type="ECO:0000256" key="5">
    <source>
        <dbReference type="PROSITE-ProRule" id="PRU00176"/>
    </source>
</evidence>
<evidence type="ECO:0000256" key="6">
    <source>
        <dbReference type="SAM" id="MobiDB-lite"/>
    </source>
</evidence>
<feature type="region of interest" description="Disordered" evidence="6">
    <location>
        <begin position="142"/>
        <end position="165"/>
    </location>
</feature>
<evidence type="ECO:0000256" key="3">
    <source>
        <dbReference type="ARBA" id="ARBA00022664"/>
    </source>
</evidence>
<keyword evidence="9" id="KW-1185">Reference proteome</keyword>
<dbReference type="PANTHER" id="PTHR23204">
    <property type="entry name" value="CLEAVAGE AND POLYADENYLATION SPECIFIC FACTOR"/>
    <property type="match status" value="1"/>
</dbReference>
<feature type="compositionally biased region" description="Basic and acidic residues" evidence="6">
    <location>
        <begin position="372"/>
        <end position="397"/>
    </location>
</feature>
<dbReference type="Pfam" id="PF00076">
    <property type="entry name" value="RRM_1"/>
    <property type="match status" value="1"/>
</dbReference>
<reference evidence="8 9" key="1">
    <citation type="submission" date="2018-10" db="EMBL/GenBank/DDBJ databases">
        <authorList>
            <consortium name="Pathogen Informatics"/>
        </authorList>
    </citation>
    <scope>NUCLEOTIDE SEQUENCE [LARGE SCALE GENOMIC DNA]</scope>
</reference>
<keyword evidence="3" id="KW-0507">mRNA processing</keyword>
<dbReference type="InterPro" id="IPR034772">
    <property type="entry name" value="CPSF6/7"/>
</dbReference>
<dbReference type="InterPro" id="IPR035979">
    <property type="entry name" value="RBD_domain_sf"/>
</dbReference>
<proteinExistence type="inferred from homology"/>
<evidence type="ECO:0000259" key="7">
    <source>
        <dbReference type="PROSITE" id="PS50102"/>
    </source>
</evidence>
<dbReference type="GO" id="GO:0006397">
    <property type="term" value="P:mRNA processing"/>
    <property type="evidence" value="ECO:0007669"/>
    <property type="project" value="UniProtKB-KW"/>
</dbReference>
<comment type="subcellular location">
    <subcellularLocation>
        <location evidence="1">Nucleus</location>
    </subcellularLocation>
</comment>
<dbReference type="Pfam" id="PF25524">
    <property type="entry name" value="RSLD_CPSF6"/>
    <property type="match status" value="1"/>
</dbReference>
<feature type="domain" description="RRM" evidence="7">
    <location>
        <begin position="46"/>
        <end position="126"/>
    </location>
</feature>
<evidence type="ECO:0000313" key="8">
    <source>
        <dbReference type="EMBL" id="VDD74846.1"/>
    </source>
</evidence>
<comment type="similarity">
    <text evidence="2">Belongs to the RRM CPSF6/7 family.</text>
</comment>
<keyword evidence="4" id="KW-0539">Nucleus</keyword>
<dbReference type="STRING" id="53468.A0A0R3U2W4"/>
<dbReference type="AlphaFoldDB" id="A0A0R3U2W4"/>
<dbReference type="GO" id="GO:0005634">
    <property type="term" value="C:nucleus"/>
    <property type="evidence" value="ECO:0007669"/>
    <property type="project" value="UniProtKB-SubCell"/>
</dbReference>
<feature type="compositionally biased region" description="Low complexity" evidence="6">
    <location>
        <begin position="142"/>
        <end position="159"/>
    </location>
</feature>
<dbReference type="InterPro" id="IPR012677">
    <property type="entry name" value="Nucleotide-bd_a/b_plait_sf"/>
</dbReference>
<dbReference type="Gene3D" id="3.30.70.330">
    <property type="match status" value="1"/>
</dbReference>
<dbReference type="InterPro" id="IPR057951">
    <property type="entry name" value="CPSF6/7_RSLD_N"/>
</dbReference>
<dbReference type="Proteomes" id="UP000267029">
    <property type="component" value="Unassembled WGS sequence"/>
</dbReference>
<feature type="compositionally biased region" description="Basic residues" evidence="6">
    <location>
        <begin position="353"/>
        <end position="370"/>
    </location>
</feature>
<accession>A0A0R3U2W4</accession>
<dbReference type="PROSITE" id="PS50102">
    <property type="entry name" value="RRM"/>
    <property type="match status" value="1"/>
</dbReference>
<sequence length="413" mass="44940">MLGTGNAVADSTELTELYDDPEHSVSDIKVLFKPLTSQSVHTGKRFATYLGNLTWWTTDVDIFEAFNNIGVKDILEVKFHENRQNGQSKGFCVVVFGSEASVKTGMEKISKIVINGQQPVLTYCTKHNLTIFEKAASNDASAQSSSSGSALLGSGSSNGRLPPPLMSTPALPVSLGFSLLMSGFNLPTSLSTNPGSSLIPTPPLPMPCTSGTNTHINPNFLQQGALTQTGAVGPSSLLQAAQLGASVLRPQLDQFGRPLVQTYTPGLFYFELSGKISEAEFEDIMQKNKTVSSTAINRAVQDAACGNYAGAIETLVTAISLIKQSKIAHDDRCKILINSLQDTLHGIETKSYGSKHHRSDRHRTRSRSPRGARNDDRRHRSSRNEHERSGGRSDRDYYSNGSPGYRESNRYRQ</sequence>
<keyword evidence="5" id="KW-0694">RNA-binding</keyword>
<organism evidence="8 9">
    <name type="scientific">Mesocestoides corti</name>
    <name type="common">Flatworm</name>
    <dbReference type="NCBI Taxonomy" id="53468"/>
    <lineage>
        <taxon>Eukaryota</taxon>
        <taxon>Metazoa</taxon>
        <taxon>Spiralia</taxon>
        <taxon>Lophotrochozoa</taxon>
        <taxon>Platyhelminthes</taxon>
        <taxon>Cestoda</taxon>
        <taxon>Eucestoda</taxon>
        <taxon>Cyclophyllidea</taxon>
        <taxon>Mesocestoididae</taxon>
        <taxon>Mesocestoides</taxon>
    </lineage>
</organism>
<protein>
    <recommendedName>
        <fullName evidence="7">RRM domain-containing protein</fullName>
    </recommendedName>
</protein>
<evidence type="ECO:0000256" key="1">
    <source>
        <dbReference type="ARBA" id="ARBA00004123"/>
    </source>
</evidence>
<evidence type="ECO:0000313" key="9">
    <source>
        <dbReference type="Proteomes" id="UP000267029"/>
    </source>
</evidence>
<dbReference type="SUPFAM" id="SSF54928">
    <property type="entry name" value="RNA-binding domain, RBD"/>
    <property type="match status" value="1"/>
</dbReference>
<dbReference type="EMBL" id="UXSR01000086">
    <property type="protein sequence ID" value="VDD74846.1"/>
    <property type="molecule type" value="Genomic_DNA"/>
</dbReference>
<gene>
    <name evidence="8" type="ORF">MCOS_LOCUS849</name>
</gene>
<dbReference type="GO" id="GO:0003723">
    <property type="term" value="F:RNA binding"/>
    <property type="evidence" value="ECO:0007669"/>
    <property type="project" value="UniProtKB-UniRule"/>
</dbReference>
<evidence type="ECO:0000256" key="4">
    <source>
        <dbReference type="ARBA" id="ARBA00023242"/>
    </source>
</evidence>
<dbReference type="InterPro" id="IPR000504">
    <property type="entry name" value="RRM_dom"/>
</dbReference>